<dbReference type="Proteomes" id="UP000823388">
    <property type="component" value="Chromosome 2N"/>
</dbReference>
<comment type="caution">
    <text evidence="2">The sequence shown here is derived from an EMBL/GenBank/DDBJ whole genome shotgun (WGS) entry which is preliminary data.</text>
</comment>
<feature type="region of interest" description="Disordered" evidence="1">
    <location>
        <begin position="131"/>
        <end position="162"/>
    </location>
</feature>
<feature type="region of interest" description="Disordered" evidence="1">
    <location>
        <begin position="22"/>
        <end position="62"/>
    </location>
</feature>
<dbReference type="GO" id="GO:0016071">
    <property type="term" value="P:mRNA metabolic process"/>
    <property type="evidence" value="ECO:0007669"/>
    <property type="project" value="UniProtKB-ARBA"/>
</dbReference>
<proteinExistence type="predicted"/>
<protein>
    <submittedName>
        <fullName evidence="2">Uncharacterized protein</fullName>
    </submittedName>
</protein>
<keyword evidence="3" id="KW-1185">Reference proteome</keyword>
<dbReference type="AlphaFoldDB" id="A0A8T0VJN7"/>
<feature type="compositionally biased region" description="Low complexity" evidence="1">
    <location>
        <begin position="41"/>
        <end position="51"/>
    </location>
</feature>
<dbReference type="EMBL" id="CM029040">
    <property type="protein sequence ID" value="KAG2635028.1"/>
    <property type="molecule type" value="Genomic_DNA"/>
</dbReference>
<dbReference type="InterPro" id="IPR028322">
    <property type="entry name" value="PNRC-like_rgn"/>
</dbReference>
<feature type="compositionally biased region" description="Low complexity" evidence="1">
    <location>
        <begin position="149"/>
        <end position="162"/>
    </location>
</feature>
<evidence type="ECO:0000313" key="3">
    <source>
        <dbReference type="Proteomes" id="UP000823388"/>
    </source>
</evidence>
<evidence type="ECO:0000313" key="2">
    <source>
        <dbReference type="EMBL" id="KAG2635028.1"/>
    </source>
</evidence>
<dbReference type="Pfam" id="PF15365">
    <property type="entry name" value="PNRC"/>
    <property type="match status" value="1"/>
</dbReference>
<sequence length="213" mass="22247">MATLCVRHADCFAARAFFEAPLRPMQQRKSQATAPRPAPGPARGRACNANGRPRRRRSPPAAMENVVILKRGEQVPPVFTEASTVETKVHESVEAAKQSSAEAAEKEEPVDVAAADRHGADATIAEAVAAAARPRRTTLPQAEEEAGRAPLSAATAQPAPSAPYAGASFLVAAPDPRALPIPGLLLKARGRGARPRIRAPDDERAPAPTAAAA</sequence>
<evidence type="ECO:0000256" key="1">
    <source>
        <dbReference type="SAM" id="MobiDB-lite"/>
    </source>
</evidence>
<gene>
    <name evidence="2" type="ORF">PVAP13_2NG315506</name>
</gene>
<reference evidence="2" key="1">
    <citation type="submission" date="2020-05" db="EMBL/GenBank/DDBJ databases">
        <title>WGS assembly of Panicum virgatum.</title>
        <authorList>
            <person name="Lovell J.T."/>
            <person name="Jenkins J."/>
            <person name="Shu S."/>
            <person name="Juenger T.E."/>
            <person name="Schmutz J."/>
        </authorList>
    </citation>
    <scope>NUCLEOTIDE SEQUENCE</scope>
    <source>
        <strain evidence="2">AP13</strain>
    </source>
</reference>
<name>A0A8T0VJN7_PANVG</name>
<organism evidence="2 3">
    <name type="scientific">Panicum virgatum</name>
    <name type="common">Blackwell switchgrass</name>
    <dbReference type="NCBI Taxonomy" id="38727"/>
    <lineage>
        <taxon>Eukaryota</taxon>
        <taxon>Viridiplantae</taxon>
        <taxon>Streptophyta</taxon>
        <taxon>Embryophyta</taxon>
        <taxon>Tracheophyta</taxon>
        <taxon>Spermatophyta</taxon>
        <taxon>Magnoliopsida</taxon>
        <taxon>Liliopsida</taxon>
        <taxon>Poales</taxon>
        <taxon>Poaceae</taxon>
        <taxon>PACMAD clade</taxon>
        <taxon>Panicoideae</taxon>
        <taxon>Panicodae</taxon>
        <taxon>Paniceae</taxon>
        <taxon>Panicinae</taxon>
        <taxon>Panicum</taxon>
        <taxon>Panicum sect. Hiantes</taxon>
    </lineage>
</organism>
<feature type="region of interest" description="Disordered" evidence="1">
    <location>
        <begin position="189"/>
        <end position="213"/>
    </location>
</feature>
<accession>A0A8T0VJN7</accession>